<evidence type="ECO:0000313" key="3">
    <source>
        <dbReference type="Proteomes" id="UP000325811"/>
    </source>
</evidence>
<dbReference type="KEGG" id="pdio:PDMSB3_2518.1"/>
<name>A0A5Q4ZVC7_9BURK</name>
<dbReference type="Proteomes" id="UP000325811">
    <property type="component" value="Chromosome II"/>
</dbReference>
<sequence length="31" mass="3118">MLAHGEGYQREGSLRAAGHDAKAADAAPPGL</sequence>
<gene>
    <name evidence="2" type="ORF">PDMSB3_2518</name>
</gene>
<organism evidence="2 3">
    <name type="scientific">Paraburkholderia dioscoreae</name>
    <dbReference type="NCBI Taxonomy" id="2604047"/>
    <lineage>
        <taxon>Bacteria</taxon>
        <taxon>Pseudomonadati</taxon>
        <taxon>Pseudomonadota</taxon>
        <taxon>Betaproteobacteria</taxon>
        <taxon>Burkholderiales</taxon>
        <taxon>Burkholderiaceae</taxon>
        <taxon>Paraburkholderia</taxon>
    </lineage>
</organism>
<feature type="compositionally biased region" description="Basic and acidic residues" evidence="1">
    <location>
        <begin position="7"/>
        <end position="23"/>
    </location>
</feature>
<evidence type="ECO:0000256" key="1">
    <source>
        <dbReference type="SAM" id="MobiDB-lite"/>
    </source>
</evidence>
<keyword evidence="3" id="KW-1185">Reference proteome</keyword>
<feature type="region of interest" description="Disordered" evidence="1">
    <location>
        <begin position="1"/>
        <end position="31"/>
    </location>
</feature>
<protein>
    <submittedName>
        <fullName evidence="2">Uncharacterized protein</fullName>
    </submittedName>
</protein>
<evidence type="ECO:0000313" key="2">
    <source>
        <dbReference type="EMBL" id="VVD33802.1"/>
    </source>
</evidence>
<dbReference type="EMBL" id="LR699554">
    <property type="protein sequence ID" value="VVD33802.1"/>
    <property type="molecule type" value="Genomic_DNA"/>
</dbReference>
<proteinExistence type="predicted"/>
<accession>A0A5Q4ZVC7</accession>
<reference evidence="2 3" key="1">
    <citation type="submission" date="2019-08" db="EMBL/GenBank/DDBJ databases">
        <authorList>
            <person name="Herpell B J."/>
        </authorList>
    </citation>
    <scope>NUCLEOTIDE SEQUENCE [LARGE SCALE GENOMIC DNA]</scope>
    <source>
        <strain evidence="3">Msb3</strain>
    </source>
</reference>
<dbReference type="AlphaFoldDB" id="A0A5Q4ZVC7"/>